<evidence type="ECO:0000313" key="2">
    <source>
        <dbReference type="EMBL" id="KAF9509527.1"/>
    </source>
</evidence>
<gene>
    <name evidence="2" type="ORF">BS47DRAFT_1349035</name>
    <name evidence="1" type="ORF">BS47DRAFT_1350400</name>
</gene>
<sequence length="86" mass="10167">MEWWNRHTFFEISPRTYGSVIENTTTRTRFCCRSSFVFADRRLPGFDPTTTRVPGDPTQFTTVRSHDNEKPRKFCLGKRTSFDLDL</sequence>
<reference evidence="2" key="1">
    <citation type="journal article" date="2020" name="Nat. Commun.">
        <title>Large-scale genome sequencing of mycorrhizal fungi provides insights into the early evolution of symbiotic traits.</title>
        <authorList>
            <person name="Miyauchi S."/>
            <person name="Kiss E."/>
            <person name="Kuo A."/>
            <person name="Drula E."/>
            <person name="Kohler A."/>
            <person name="Sanchez-Garcia M."/>
            <person name="Morin E."/>
            <person name="Andreopoulos B."/>
            <person name="Barry K.W."/>
            <person name="Bonito G."/>
            <person name="Buee M."/>
            <person name="Carver A."/>
            <person name="Chen C."/>
            <person name="Cichocki N."/>
            <person name="Clum A."/>
            <person name="Culley D."/>
            <person name="Crous P.W."/>
            <person name="Fauchery L."/>
            <person name="Girlanda M."/>
            <person name="Hayes R.D."/>
            <person name="Keri Z."/>
            <person name="LaButti K."/>
            <person name="Lipzen A."/>
            <person name="Lombard V."/>
            <person name="Magnuson J."/>
            <person name="Maillard F."/>
            <person name="Murat C."/>
            <person name="Nolan M."/>
            <person name="Ohm R.A."/>
            <person name="Pangilinan J."/>
            <person name="Pereira M.F."/>
            <person name="Perotto S."/>
            <person name="Peter M."/>
            <person name="Pfister S."/>
            <person name="Riley R."/>
            <person name="Sitrit Y."/>
            <person name="Stielow J.B."/>
            <person name="Szollosi G."/>
            <person name="Zifcakova L."/>
            <person name="Stursova M."/>
            <person name="Spatafora J.W."/>
            <person name="Tedersoo L."/>
            <person name="Vaario L.M."/>
            <person name="Yamada A."/>
            <person name="Yan M."/>
            <person name="Wang P."/>
            <person name="Xu J."/>
            <person name="Bruns T."/>
            <person name="Baldrian P."/>
            <person name="Vilgalys R."/>
            <person name="Dunand C."/>
            <person name="Henrissat B."/>
            <person name="Grigoriev I.V."/>
            <person name="Hibbett D."/>
            <person name="Nagy L.G."/>
            <person name="Martin F.M."/>
        </authorList>
    </citation>
    <scope>NUCLEOTIDE SEQUENCE</scope>
    <source>
        <strain evidence="2">UP504</strain>
    </source>
</reference>
<name>A0A9P6DQ00_9AGAM</name>
<protein>
    <submittedName>
        <fullName evidence="2">Uncharacterized protein</fullName>
    </submittedName>
</protein>
<evidence type="ECO:0000313" key="3">
    <source>
        <dbReference type="Proteomes" id="UP000886523"/>
    </source>
</evidence>
<keyword evidence="3" id="KW-1185">Reference proteome</keyword>
<comment type="caution">
    <text evidence="2">The sequence shown here is derived from an EMBL/GenBank/DDBJ whole genome shotgun (WGS) entry which is preliminary data.</text>
</comment>
<accession>A0A9P6DQ00</accession>
<dbReference type="AlphaFoldDB" id="A0A9P6DQ00"/>
<organism evidence="2 3">
    <name type="scientific">Hydnum rufescens UP504</name>
    <dbReference type="NCBI Taxonomy" id="1448309"/>
    <lineage>
        <taxon>Eukaryota</taxon>
        <taxon>Fungi</taxon>
        <taxon>Dikarya</taxon>
        <taxon>Basidiomycota</taxon>
        <taxon>Agaricomycotina</taxon>
        <taxon>Agaricomycetes</taxon>
        <taxon>Cantharellales</taxon>
        <taxon>Hydnaceae</taxon>
        <taxon>Hydnum</taxon>
    </lineage>
</organism>
<dbReference type="Proteomes" id="UP000886523">
    <property type="component" value="Unassembled WGS sequence"/>
</dbReference>
<proteinExistence type="predicted"/>
<dbReference type="EMBL" id="MU129060">
    <property type="protein sequence ID" value="KAF9508370.1"/>
    <property type="molecule type" value="Genomic_DNA"/>
</dbReference>
<evidence type="ECO:0000313" key="1">
    <source>
        <dbReference type="EMBL" id="KAF9508370.1"/>
    </source>
</evidence>
<dbReference type="EMBL" id="MU129033">
    <property type="protein sequence ID" value="KAF9509527.1"/>
    <property type="molecule type" value="Genomic_DNA"/>
</dbReference>